<keyword evidence="1 5" id="KW-0812">Transmembrane</keyword>
<dbReference type="Proteomes" id="UP000318943">
    <property type="component" value="Unassembled WGS sequence"/>
</dbReference>
<feature type="transmembrane region" description="Helical" evidence="5">
    <location>
        <begin position="276"/>
        <end position="296"/>
    </location>
</feature>
<sequence length="420" mass="43613">MSQDAATAPPPTAIRSPGNAAGTGRALDARALYAALAGLCASLVAIGLARFAYTPLIPPLIDAHWFTAADTVTLSAANFAGYFAGALFGRPIAARLSNRHALRWLMVAATAAFFACAFPVSTSWYFVWRFLSGLSGGAIMVLVATAILPHIAPARRGFVSGMIFLGLGLGIAASGTLVPALLTLGLRETWLGLGALALVLTALSWFGWPATDAPAGTPTPPAGHPEIGAALRAERPTLRLLSLQYAANALGLVPAMVLLVDYVARGLGQGPNVGAGYWVLYGVAAIAGPLVSGFLGDRMGFRNAYRLALLLQALAVGALALWDGPVVIVAATIVLGAFTPGVVPLMLGRVHDTLPHDPSAQRAAWSRVTSAFALFQVLAGYGYSYLFAHTHENYALIFACGAVAFMIALGADLVLRGRVR</sequence>
<evidence type="ECO:0000313" key="8">
    <source>
        <dbReference type="EMBL" id="URF06425.1"/>
    </source>
</evidence>
<evidence type="ECO:0000256" key="3">
    <source>
        <dbReference type="ARBA" id="ARBA00023136"/>
    </source>
</evidence>
<evidence type="ECO:0000256" key="1">
    <source>
        <dbReference type="ARBA" id="ARBA00022692"/>
    </source>
</evidence>
<evidence type="ECO:0000256" key="5">
    <source>
        <dbReference type="SAM" id="Phobius"/>
    </source>
</evidence>
<evidence type="ECO:0000256" key="2">
    <source>
        <dbReference type="ARBA" id="ARBA00022989"/>
    </source>
</evidence>
<dbReference type="PROSITE" id="PS50850">
    <property type="entry name" value="MFS"/>
    <property type="match status" value="1"/>
</dbReference>
<feature type="transmembrane region" description="Helical" evidence="5">
    <location>
        <begin position="190"/>
        <end position="208"/>
    </location>
</feature>
<reference evidence="7 9" key="1">
    <citation type="submission" date="2019-05" db="EMBL/GenBank/DDBJ databases">
        <title>Whole genome sequence analysis of Cupriavidus campinensis S14E4C strain.</title>
        <authorList>
            <person name="Abbaszade G."/>
            <person name="Szabo A."/>
            <person name="Toumi M."/>
            <person name="Toth E."/>
        </authorList>
    </citation>
    <scope>NUCLEOTIDE SEQUENCE [LARGE SCALE GENOMIC DNA]</scope>
    <source>
        <strain evidence="7 9">S14E4C</strain>
    </source>
</reference>
<evidence type="ECO:0000259" key="6">
    <source>
        <dbReference type="PROSITE" id="PS50850"/>
    </source>
</evidence>
<dbReference type="RefSeq" id="WP_144203567.1">
    <property type="nucleotide sequence ID" value="NZ_CAJPVH010000005.1"/>
</dbReference>
<dbReference type="PANTHER" id="PTHR23537">
    <property type="match status" value="1"/>
</dbReference>
<dbReference type="InterPro" id="IPR020846">
    <property type="entry name" value="MFS_dom"/>
</dbReference>
<evidence type="ECO:0000313" key="10">
    <source>
        <dbReference type="Proteomes" id="UP001056132"/>
    </source>
</evidence>
<dbReference type="SUPFAM" id="SSF103473">
    <property type="entry name" value="MFS general substrate transporter"/>
    <property type="match status" value="1"/>
</dbReference>
<feature type="transmembrane region" description="Helical" evidence="5">
    <location>
        <begin position="394"/>
        <end position="415"/>
    </location>
</feature>
<organism evidence="8 10">
    <name type="scientific">Cupriavidus campinensis</name>
    <dbReference type="NCBI Taxonomy" id="151783"/>
    <lineage>
        <taxon>Bacteria</taxon>
        <taxon>Pseudomonadati</taxon>
        <taxon>Pseudomonadota</taxon>
        <taxon>Betaproteobacteria</taxon>
        <taxon>Burkholderiales</taxon>
        <taxon>Burkholderiaceae</taxon>
        <taxon>Cupriavidus</taxon>
    </lineage>
</organism>
<dbReference type="AlphaFoldDB" id="A0AAE9I4S3"/>
<dbReference type="EMBL" id="VCIZ01000033">
    <property type="protein sequence ID" value="TSP09213.1"/>
    <property type="molecule type" value="Genomic_DNA"/>
</dbReference>
<dbReference type="PANTHER" id="PTHR23537:SF1">
    <property type="entry name" value="SUGAR TRANSPORTER"/>
    <property type="match status" value="1"/>
</dbReference>
<feature type="transmembrane region" description="Helical" evidence="5">
    <location>
        <begin position="303"/>
        <end position="322"/>
    </location>
</feature>
<feature type="transmembrane region" description="Helical" evidence="5">
    <location>
        <begin position="328"/>
        <end position="347"/>
    </location>
</feature>
<dbReference type="GO" id="GO:0005886">
    <property type="term" value="C:plasma membrane"/>
    <property type="evidence" value="ECO:0007669"/>
    <property type="project" value="TreeGrafter"/>
</dbReference>
<gene>
    <name evidence="7" type="ORF">FGG12_28835</name>
    <name evidence="8" type="ORF">M5D45_25300</name>
</gene>
<feature type="transmembrane region" description="Helical" evidence="5">
    <location>
        <begin position="126"/>
        <end position="151"/>
    </location>
</feature>
<protein>
    <submittedName>
        <fullName evidence="7 8">MFS transporter</fullName>
    </submittedName>
</protein>
<name>A0AAE9I4S3_9BURK</name>
<dbReference type="InterPro" id="IPR036259">
    <property type="entry name" value="MFS_trans_sf"/>
</dbReference>
<dbReference type="Proteomes" id="UP001056132">
    <property type="component" value="Chromosome 2"/>
</dbReference>
<keyword evidence="3 5" id="KW-0472">Membrane</keyword>
<feature type="transmembrane region" description="Helical" evidence="5">
    <location>
        <begin position="65"/>
        <end position="89"/>
    </location>
</feature>
<evidence type="ECO:0000313" key="9">
    <source>
        <dbReference type="Proteomes" id="UP000318943"/>
    </source>
</evidence>
<feature type="transmembrane region" description="Helical" evidence="5">
    <location>
        <begin position="31"/>
        <end position="53"/>
    </location>
</feature>
<feature type="transmembrane region" description="Helical" evidence="5">
    <location>
        <begin position="368"/>
        <end position="388"/>
    </location>
</feature>
<dbReference type="EMBL" id="CP097331">
    <property type="protein sequence ID" value="URF06425.1"/>
    <property type="molecule type" value="Genomic_DNA"/>
</dbReference>
<keyword evidence="2 5" id="KW-1133">Transmembrane helix</keyword>
<proteinExistence type="predicted"/>
<dbReference type="KEGG" id="ccam:M5D45_25300"/>
<reference evidence="8" key="2">
    <citation type="journal article" date="2022" name="Microbiol. Resour. Announc.">
        <title>Genome Sequence of Cupriavidus campinensis Strain G5, a Member of a Bacterial Consortium Capable of Polyethylene Degradation.</title>
        <authorList>
            <person name="Schneider B."/>
            <person name="Pfeiffer F."/>
            <person name="Dyall-Smith M."/>
            <person name="Kunte H.J."/>
        </authorList>
    </citation>
    <scope>NUCLEOTIDE SEQUENCE</scope>
    <source>
        <strain evidence="8">G5</strain>
    </source>
</reference>
<evidence type="ECO:0000256" key="4">
    <source>
        <dbReference type="SAM" id="MobiDB-lite"/>
    </source>
</evidence>
<accession>A0AAE9I4S3</accession>
<evidence type="ECO:0000313" key="7">
    <source>
        <dbReference type="EMBL" id="TSP09213.1"/>
    </source>
</evidence>
<dbReference type="GO" id="GO:0022857">
    <property type="term" value="F:transmembrane transporter activity"/>
    <property type="evidence" value="ECO:0007669"/>
    <property type="project" value="InterPro"/>
</dbReference>
<feature type="domain" description="Major facilitator superfamily (MFS) profile" evidence="6">
    <location>
        <begin position="26"/>
        <end position="420"/>
    </location>
</feature>
<feature type="transmembrane region" description="Helical" evidence="5">
    <location>
        <begin position="101"/>
        <end position="120"/>
    </location>
</feature>
<dbReference type="Gene3D" id="1.20.1250.20">
    <property type="entry name" value="MFS general substrate transporter like domains"/>
    <property type="match status" value="1"/>
</dbReference>
<dbReference type="InterPro" id="IPR010645">
    <property type="entry name" value="MFS_4"/>
</dbReference>
<feature type="transmembrane region" description="Helical" evidence="5">
    <location>
        <begin position="245"/>
        <end position="264"/>
    </location>
</feature>
<dbReference type="Pfam" id="PF06779">
    <property type="entry name" value="MFS_4"/>
    <property type="match status" value="1"/>
</dbReference>
<reference evidence="8" key="3">
    <citation type="submission" date="2022-05" db="EMBL/GenBank/DDBJ databases">
        <authorList>
            <person name="Kunte H.-J."/>
        </authorList>
    </citation>
    <scope>NUCLEOTIDE SEQUENCE</scope>
    <source>
        <strain evidence="8">G5</strain>
    </source>
</reference>
<feature type="region of interest" description="Disordered" evidence="4">
    <location>
        <begin position="1"/>
        <end position="21"/>
    </location>
</feature>
<feature type="transmembrane region" description="Helical" evidence="5">
    <location>
        <begin position="163"/>
        <end position="184"/>
    </location>
</feature>
<keyword evidence="9" id="KW-1185">Reference proteome</keyword>